<dbReference type="Ensembl" id="ENSSRHT00000002919.1">
    <property type="protein sequence ID" value="ENSSRHP00000002810.1"/>
    <property type="gene ID" value="ENSSRHG00000001957.1"/>
</dbReference>
<dbReference type="Proteomes" id="UP000472270">
    <property type="component" value="Unassembled WGS sequence"/>
</dbReference>
<proteinExistence type="predicted"/>
<name>A0A673FSB7_9TELE</name>
<gene>
    <name evidence="2" type="primary">LOC107735610</name>
</gene>
<feature type="chain" id="PRO_5025663388" evidence="1">
    <location>
        <begin position="17"/>
        <end position="109"/>
    </location>
</feature>
<evidence type="ECO:0000256" key="1">
    <source>
        <dbReference type="SAM" id="SignalP"/>
    </source>
</evidence>
<sequence>MVILFIVFLFQFGVSCSCLAMNQGSSWGLMSKDTRISLEKKLDCCGLFNNTQNQGVFMSDLHFCDAPCVKKSPCLTCGEKMLQHSSEALKILGGVGLFFSFTEVSSGGN</sequence>
<keyword evidence="3" id="KW-1185">Reference proteome</keyword>
<accession>A0A673FSB7</accession>
<organism evidence="2 3">
    <name type="scientific">Sinocyclocheilus rhinocerous</name>
    <dbReference type="NCBI Taxonomy" id="307959"/>
    <lineage>
        <taxon>Eukaryota</taxon>
        <taxon>Metazoa</taxon>
        <taxon>Chordata</taxon>
        <taxon>Craniata</taxon>
        <taxon>Vertebrata</taxon>
        <taxon>Euteleostomi</taxon>
        <taxon>Actinopterygii</taxon>
        <taxon>Neopterygii</taxon>
        <taxon>Teleostei</taxon>
        <taxon>Ostariophysi</taxon>
        <taxon>Cypriniformes</taxon>
        <taxon>Cyprinidae</taxon>
        <taxon>Cyprininae</taxon>
        <taxon>Sinocyclocheilus</taxon>
    </lineage>
</organism>
<keyword evidence="1" id="KW-0732">Signal</keyword>
<feature type="signal peptide" evidence="1">
    <location>
        <begin position="1"/>
        <end position="16"/>
    </location>
</feature>
<reference evidence="2" key="2">
    <citation type="submission" date="2025-09" db="UniProtKB">
        <authorList>
            <consortium name="Ensembl"/>
        </authorList>
    </citation>
    <scope>IDENTIFICATION</scope>
</reference>
<protein>
    <submittedName>
        <fullName evidence="2">Tetraspanin-31-like</fullName>
    </submittedName>
</protein>
<evidence type="ECO:0000313" key="3">
    <source>
        <dbReference type="Proteomes" id="UP000472270"/>
    </source>
</evidence>
<evidence type="ECO:0000313" key="2">
    <source>
        <dbReference type="Ensembl" id="ENSSRHP00000002810.1"/>
    </source>
</evidence>
<dbReference type="AlphaFoldDB" id="A0A673FSB7"/>
<reference evidence="2" key="1">
    <citation type="submission" date="2025-08" db="UniProtKB">
        <authorList>
            <consortium name="Ensembl"/>
        </authorList>
    </citation>
    <scope>IDENTIFICATION</scope>
</reference>